<accession>A0AAN7Z8Z0</accession>
<reference evidence="1 2" key="1">
    <citation type="submission" date="2023-10" db="EMBL/GenBank/DDBJ databases">
        <title>Draft genome sequence of Xylaria bambusicola isolate GMP-LS, the root and basal stem rot pathogen of sugarcane in Indonesia.</title>
        <authorList>
            <person name="Selvaraj P."/>
            <person name="Muralishankar V."/>
            <person name="Muruganantham S."/>
            <person name="Sp S."/>
            <person name="Haryani S."/>
            <person name="Lau K.J.X."/>
            <person name="Naqvi N.I."/>
        </authorList>
    </citation>
    <scope>NUCLEOTIDE SEQUENCE [LARGE SCALE GENOMIC DNA]</scope>
    <source>
        <strain evidence="1">GMP-LS</strain>
    </source>
</reference>
<name>A0AAN7Z8Z0_9PEZI</name>
<organism evidence="1 2">
    <name type="scientific">Xylaria bambusicola</name>
    <dbReference type="NCBI Taxonomy" id="326684"/>
    <lineage>
        <taxon>Eukaryota</taxon>
        <taxon>Fungi</taxon>
        <taxon>Dikarya</taxon>
        <taxon>Ascomycota</taxon>
        <taxon>Pezizomycotina</taxon>
        <taxon>Sordariomycetes</taxon>
        <taxon>Xylariomycetidae</taxon>
        <taxon>Xylariales</taxon>
        <taxon>Xylariaceae</taxon>
        <taxon>Xylaria</taxon>
    </lineage>
</organism>
<gene>
    <name evidence="1" type="ORF">RRF57_009426</name>
</gene>
<evidence type="ECO:0000313" key="2">
    <source>
        <dbReference type="Proteomes" id="UP001305414"/>
    </source>
</evidence>
<keyword evidence="2" id="KW-1185">Reference proteome</keyword>
<dbReference type="Proteomes" id="UP001305414">
    <property type="component" value="Unassembled WGS sequence"/>
</dbReference>
<protein>
    <submittedName>
        <fullName evidence="1">Uncharacterized protein</fullName>
    </submittedName>
</protein>
<dbReference type="AlphaFoldDB" id="A0AAN7Z8Z0"/>
<sequence length="114" mass="12318">MVMVCRLYDPSCGAYASPDADMRLVEFSTDITIYGAADCTLRGAIGIDHFCGLAPNHRIAGGDGLTSQAQNLERGDNVGFQDTSHRRCHMSHIHIHLADSTTQIIDSISIRGNA</sequence>
<proteinExistence type="predicted"/>
<dbReference type="EMBL" id="JAWHQM010000035">
    <property type="protein sequence ID" value="KAK5633712.1"/>
    <property type="molecule type" value="Genomic_DNA"/>
</dbReference>
<evidence type="ECO:0000313" key="1">
    <source>
        <dbReference type="EMBL" id="KAK5633712.1"/>
    </source>
</evidence>
<comment type="caution">
    <text evidence="1">The sequence shown here is derived from an EMBL/GenBank/DDBJ whole genome shotgun (WGS) entry which is preliminary data.</text>
</comment>